<dbReference type="EMBL" id="JBHSGS010000046">
    <property type="protein sequence ID" value="MFC4719750.1"/>
    <property type="molecule type" value="Genomic_DNA"/>
</dbReference>
<feature type="transmembrane region" description="Helical" evidence="1">
    <location>
        <begin position="12"/>
        <end position="30"/>
    </location>
</feature>
<dbReference type="InterPro" id="IPR009996">
    <property type="entry name" value="YycH"/>
</dbReference>
<evidence type="ECO:0000256" key="1">
    <source>
        <dbReference type="SAM" id="Phobius"/>
    </source>
</evidence>
<reference evidence="4" key="1">
    <citation type="journal article" date="2019" name="Int. J. Syst. Evol. Microbiol.">
        <title>The Global Catalogue of Microorganisms (GCM) 10K type strain sequencing project: providing services to taxonomists for standard genome sequencing and annotation.</title>
        <authorList>
            <consortium name="The Broad Institute Genomics Platform"/>
            <consortium name="The Broad Institute Genome Sequencing Center for Infectious Disease"/>
            <person name="Wu L."/>
            <person name="Ma J."/>
        </authorList>
    </citation>
    <scope>NUCLEOTIDE SEQUENCE [LARGE SCALE GENOMIC DNA]</scope>
    <source>
        <strain evidence="4">CGMCC 1.19032</strain>
    </source>
</reference>
<dbReference type="Gene3D" id="3.30.310.160">
    <property type="entry name" value="YycH protein, domain 2"/>
    <property type="match status" value="1"/>
</dbReference>
<keyword evidence="1" id="KW-0812">Transmembrane</keyword>
<dbReference type="Pfam" id="PF07435">
    <property type="entry name" value="YycH"/>
    <property type="match status" value="1"/>
</dbReference>
<evidence type="ECO:0000259" key="2">
    <source>
        <dbReference type="Pfam" id="PF07435"/>
    </source>
</evidence>
<dbReference type="RefSeq" id="WP_204653197.1">
    <property type="nucleotide sequence ID" value="NZ_JAFBFD010000006.1"/>
</dbReference>
<evidence type="ECO:0000313" key="3">
    <source>
        <dbReference type="EMBL" id="MFC4719750.1"/>
    </source>
</evidence>
<organism evidence="3 4">
    <name type="scientific">Enterococcus lemanii</name>
    <dbReference type="NCBI Taxonomy" id="1159752"/>
    <lineage>
        <taxon>Bacteria</taxon>
        <taxon>Bacillati</taxon>
        <taxon>Bacillota</taxon>
        <taxon>Bacilli</taxon>
        <taxon>Lactobacillales</taxon>
        <taxon>Enterococcaceae</taxon>
        <taxon>Enterococcus</taxon>
    </lineage>
</organism>
<keyword evidence="1" id="KW-1133">Transmembrane helix</keyword>
<dbReference type="InterPro" id="IPR042274">
    <property type="entry name" value="YycH/YycI_2"/>
</dbReference>
<gene>
    <name evidence="3" type="ORF">ACFO5I_08395</name>
</gene>
<dbReference type="Proteomes" id="UP001595969">
    <property type="component" value="Unassembled WGS sequence"/>
</dbReference>
<protein>
    <submittedName>
        <fullName evidence="3">YycH family regulatory protein</fullName>
    </submittedName>
</protein>
<accession>A0ABV9MY69</accession>
<dbReference type="Gene3D" id="3.10.450.310">
    <property type="match status" value="1"/>
</dbReference>
<sequence length="439" mass="51439">MGLVKVKEKILRVMLILMIGLSFYLTYLLWAGPSNHDLITDHSKEVVKKEEKERKPIDIFLPLTLRYEVRETNYMSQNETLLKEVQLAINESRFTKIKEKTFKVEEYQTEVKSKRGIELAYSFLFPLTQYIDLFDLDFPLETQTSQEFTFSKIQIDFEKRKIRFLNDEQLRIVEAAIDSQLSPFTKLLKEVETNWILVEPSPLSSNLFVSVQEMELKKYSYISSMRPYTLFRDAFFTTPANVRSTNNSLDVHLFDSAETLTIQQNSSEFQFQGTIDTKQPFEIYQTSFDFVREISPSYGSTRMIDQVRNTIDYRIFVEGFPIFGSFSEGRLFAYFSDNKQIDKKNITIDGNLNSLQIPIPSEELIQLPTSHEVVQKLEQAGGEIDQIKMFLIGYKWENIQDTGVVDLIPQWYLKYGESWYTYDKLYEKIVEEKGRGNGF</sequence>
<dbReference type="CDD" id="cd15787">
    <property type="entry name" value="YycH_N"/>
    <property type="match status" value="1"/>
</dbReference>
<name>A0ABV9MY69_9ENTE</name>
<keyword evidence="4" id="KW-1185">Reference proteome</keyword>
<keyword evidence="1" id="KW-0472">Membrane</keyword>
<feature type="domain" description="Regulatory protein YycH" evidence="2">
    <location>
        <begin position="9"/>
        <end position="423"/>
    </location>
</feature>
<proteinExistence type="predicted"/>
<comment type="caution">
    <text evidence="3">The sequence shown here is derived from an EMBL/GenBank/DDBJ whole genome shotgun (WGS) entry which is preliminary data.</text>
</comment>
<evidence type="ECO:0000313" key="4">
    <source>
        <dbReference type="Proteomes" id="UP001595969"/>
    </source>
</evidence>